<evidence type="ECO:0000256" key="5">
    <source>
        <dbReference type="ARBA" id="ARBA00022989"/>
    </source>
</evidence>
<dbReference type="STRING" id="1921010.MMIC_P0713"/>
<organism evidence="9 10">
    <name type="scientific">Mariprofundus micogutta</name>
    <dbReference type="NCBI Taxonomy" id="1921010"/>
    <lineage>
        <taxon>Bacteria</taxon>
        <taxon>Pseudomonadati</taxon>
        <taxon>Pseudomonadota</taxon>
        <taxon>Candidatius Mariprofundia</taxon>
        <taxon>Mariprofundales</taxon>
        <taxon>Mariprofundaceae</taxon>
        <taxon>Mariprofundus</taxon>
    </lineage>
</organism>
<keyword evidence="6 8" id="KW-0472">Membrane</keyword>
<dbReference type="PANTHER" id="PTHR22926">
    <property type="entry name" value="PHOSPHO-N-ACETYLMURAMOYL-PENTAPEPTIDE-TRANSFERASE"/>
    <property type="match status" value="1"/>
</dbReference>
<dbReference type="RefSeq" id="WP_072659087.1">
    <property type="nucleotide sequence ID" value="NZ_BDFD01000004.1"/>
</dbReference>
<keyword evidence="2" id="KW-1003">Cell membrane</keyword>
<proteinExistence type="predicted"/>
<reference evidence="9 10" key="1">
    <citation type="journal article" date="2017" name="Arch. Microbiol.">
        <title>Mariprofundus micogutta sp. nov., a novel iron-oxidizing zetaproteobacterium isolated from a deep-sea hydrothermal field at the Bayonnaise knoll of the Izu-Ogasawara arc, and a description of Mariprofundales ord. nov. and Zetaproteobacteria classis nov.</title>
        <authorList>
            <person name="Makita H."/>
            <person name="Tanaka E."/>
            <person name="Mitsunobu S."/>
            <person name="Miyazaki M."/>
            <person name="Nunoura T."/>
            <person name="Uematsu K."/>
            <person name="Takaki Y."/>
            <person name="Nishi S."/>
            <person name="Shimamura S."/>
            <person name="Takai K."/>
        </authorList>
    </citation>
    <scope>NUCLEOTIDE SEQUENCE [LARGE SCALE GENOMIC DNA]</scope>
    <source>
        <strain evidence="9 10">ET2</strain>
    </source>
</reference>
<evidence type="ECO:0000313" key="9">
    <source>
        <dbReference type="EMBL" id="GAV19756.1"/>
    </source>
</evidence>
<dbReference type="GO" id="GO:0009103">
    <property type="term" value="P:lipopolysaccharide biosynthetic process"/>
    <property type="evidence" value="ECO:0007669"/>
    <property type="project" value="TreeGrafter"/>
</dbReference>
<dbReference type="EMBL" id="BDFD01000004">
    <property type="protein sequence ID" value="GAV19756.1"/>
    <property type="molecule type" value="Genomic_DNA"/>
</dbReference>
<dbReference type="GO" id="GO:0046872">
    <property type="term" value="F:metal ion binding"/>
    <property type="evidence" value="ECO:0007669"/>
    <property type="project" value="UniProtKB-KW"/>
</dbReference>
<keyword evidence="3 9" id="KW-0808">Transferase</keyword>
<evidence type="ECO:0000313" key="10">
    <source>
        <dbReference type="Proteomes" id="UP000231632"/>
    </source>
</evidence>
<feature type="transmembrane region" description="Helical" evidence="8">
    <location>
        <begin position="220"/>
        <end position="240"/>
    </location>
</feature>
<gene>
    <name evidence="9" type="ORF">MMIC_P0713</name>
</gene>
<dbReference type="GO" id="GO:0005886">
    <property type="term" value="C:plasma membrane"/>
    <property type="evidence" value="ECO:0007669"/>
    <property type="project" value="UniProtKB-SubCell"/>
</dbReference>
<protein>
    <submittedName>
        <fullName evidence="9">Fuc2NAc and GlcNAc transferase</fullName>
    </submittedName>
</protein>
<keyword evidence="7" id="KW-0479">Metal-binding</keyword>
<feature type="transmembrane region" description="Helical" evidence="8">
    <location>
        <begin position="97"/>
        <end position="130"/>
    </location>
</feature>
<feature type="transmembrane region" description="Helical" evidence="8">
    <location>
        <begin position="69"/>
        <end position="85"/>
    </location>
</feature>
<feature type="binding site" evidence="7">
    <location>
        <position position="196"/>
    </location>
    <ligand>
        <name>Mg(2+)</name>
        <dbReference type="ChEBI" id="CHEBI:18420"/>
    </ligand>
</feature>
<feature type="binding site" evidence="7">
    <location>
        <position position="136"/>
    </location>
    <ligand>
        <name>Mg(2+)</name>
        <dbReference type="ChEBI" id="CHEBI:18420"/>
    </ligand>
</feature>
<dbReference type="Proteomes" id="UP000231632">
    <property type="component" value="Unassembled WGS sequence"/>
</dbReference>
<keyword evidence="7" id="KW-0460">Magnesium</keyword>
<dbReference type="GO" id="GO:0044038">
    <property type="term" value="P:cell wall macromolecule biosynthetic process"/>
    <property type="evidence" value="ECO:0007669"/>
    <property type="project" value="TreeGrafter"/>
</dbReference>
<evidence type="ECO:0000256" key="7">
    <source>
        <dbReference type="PIRSR" id="PIRSR600715-1"/>
    </source>
</evidence>
<feature type="transmembrane region" description="Helical" evidence="8">
    <location>
        <begin position="273"/>
        <end position="290"/>
    </location>
</feature>
<dbReference type="Pfam" id="PF00953">
    <property type="entry name" value="Glycos_transf_4"/>
    <property type="match status" value="1"/>
</dbReference>
<evidence type="ECO:0000256" key="6">
    <source>
        <dbReference type="ARBA" id="ARBA00023136"/>
    </source>
</evidence>
<feature type="transmembrane region" description="Helical" evidence="8">
    <location>
        <begin position="168"/>
        <end position="185"/>
    </location>
</feature>
<name>A0A1L8CLH1_9PROT</name>
<dbReference type="GO" id="GO:0016780">
    <property type="term" value="F:phosphotransferase activity, for other substituted phosphate groups"/>
    <property type="evidence" value="ECO:0007669"/>
    <property type="project" value="InterPro"/>
</dbReference>
<dbReference type="PANTHER" id="PTHR22926:SF3">
    <property type="entry name" value="UNDECAPRENYL-PHOSPHATE ALPHA-N-ACETYLGLUCOSAMINYL 1-PHOSPHATE TRANSFERASE"/>
    <property type="match status" value="1"/>
</dbReference>
<sequence>MILLLSFGLSLMLCLLLLSRHSPLKIFDSPNDRSLHEIPTPRTGGVAIILATFAAWVIQSWLYEMPETMGWISVAAILVAGISFVDDLKELSPLIRILVHALAASVLIAGGLLVFDGVTGMLFTWFAIVWMLNLYNFMDGMDGFAGGMTLFGFGFLAGAGWLQGANEYAEYAALVGAAALGFLCVNFPPAKIFMGDLGSATLGLLAAAFSLWGIQSEIFIWWFPLLVFSPFVTDATVTLIRRILNRERIWEAHRSHYYQRLVQAGWGHKKTVLAEYGVMILCGGSALAALHYDNTVLTACLLAGWSLIYLLIAGWIHRHESGFSE</sequence>
<evidence type="ECO:0000256" key="8">
    <source>
        <dbReference type="SAM" id="Phobius"/>
    </source>
</evidence>
<dbReference type="OrthoDB" id="9803238at2"/>
<evidence type="ECO:0000256" key="1">
    <source>
        <dbReference type="ARBA" id="ARBA00004651"/>
    </source>
</evidence>
<evidence type="ECO:0000256" key="3">
    <source>
        <dbReference type="ARBA" id="ARBA00022679"/>
    </source>
</evidence>
<dbReference type="GO" id="GO:0071555">
    <property type="term" value="P:cell wall organization"/>
    <property type="evidence" value="ECO:0007669"/>
    <property type="project" value="TreeGrafter"/>
</dbReference>
<feature type="transmembrane region" description="Helical" evidence="8">
    <location>
        <begin position="296"/>
        <end position="316"/>
    </location>
</feature>
<evidence type="ECO:0000256" key="2">
    <source>
        <dbReference type="ARBA" id="ARBA00022475"/>
    </source>
</evidence>
<feature type="transmembrane region" description="Helical" evidence="8">
    <location>
        <begin position="142"/>
        <end position="162"/>
    </location>
</feature>
<accession>A0A1L8CLH1</accession>
<dbReference type="AlphaFoldDB" id="A0A1L8CLH1"/>
<keyword evidence="4 8" id="KW-0812">Transmembrane</keyword>
<keyword evidence="10" id="KW-1185">Reference proteome</keyword>
<feature type="transmembrane region" description="Helical" evidence="8">
    <location>
        <begin position="197"/>
        <end position="214"/>
    </location>
</feature>
<dbReference type="CDD" id="cd06854">
    <property type="entry name" value="GT_WbpL_WbcO_like"/>
    <property type="match status" value="1"/>
</dbReference>
<comment type="caution">
    <text evidence="9">The sequence shown here is derived from an EMBL/GenBank/DDBJ whole genome shotgun (WGS) entry which is preliminary data.</text>
</comment>
<dbReference type="InterPro" id="IPR000715">
    <property type="entry name" value="Glycosyl_transferase_4"/>
</dbReference>
<keyword evidence="5 8" id="KW-1133">Transmembrane helix</keyword>
<comment type="subcellular location">
    <subcellularLocation>
        <location evidence="1">Cell membrane</location>
        <topology evidence="1">Multi-pass membrane protein</topology>
    </subcellularLocation>
</comment>
<comment type="cofactor">
    <cofactor evidence="7">
        <name>Mg(2+)</name>
        <dbReference type="ChEBI" id="CHEBI:18420"/>
    </cofactor>
</comment>
<evidence type="ECO:0000256" key="4">
    <source>
        <dbReference type="ARBA" id="ARBA00022692"/>
    </source>
</evidence>
<feature type="transmembrane region" description="Helical" evidence="8">
    <location>
        <begin position="43"/>
        <end position="62"/>
    </location>
</feature>